<comment type="caution">
    <text evidence="7">The sequence shown here is derived from an EMBL/GenBank/DDBJ whole genome shotgun (WGS) entry which is preliminary data.</text>
</comment>
<dbReference type="PROSITE" id="PS50977">
    <property type="entry name" value="HTH_TETR_2"/>
    <property type="match status" value="1"/>
</dbReference>
<dbReference type="SUPFAM" id="SSF48498">
    <property type="entry name" value="Tetracyclin repressor-like, C-terminal domain"/>
    <property type="match status" value="1"/>
</dbReference>
<dbReference type="Pfam" id="PF00440">
    <property type="entry name" value="TetR_N"/>
    <property type="match status" value="1"/>
</dbReference>
<feature type="DNA-binding region" description="H-T-H motif" evidence="4">
    <location>
        <begin position="44"/>
        <end position="63"/>
    </location>
</feature>
<evidence type="ECO:0000313" key="8">
    <source>
        <dbReference type="Proteomes" id="UP000545493"/>
    </source>
</evidence>
<keyword evidence="1" id="KW-0805">Transcription regulation</keyword>
<organism evidence="7 8">
    <name type="scientific">Saccharomonospora amisosensis</name>
    <dbReference type="NCBI Taxonomy" id="1128677"/>
    <lineage>
        <taxon>Bacteria</taxon>
        <taxon>Bacillati</taxon>
        <taxon>Actinomycetota</taxon>
        <taxon>Actinomycetes</taxon>
        <taxon>Pseudonocardiales</taxon>
        <taxon>Pseudonocardiaceae</taxon>
        <taxon>Saccharomonospora</taxon>
    </lineage>
</organism>
<dbReference type="Proteomes" id="UP000545493">
    <property type="component" value="Unassembled WGS sequence"/>
</dbReference>
<evidence type="ECO:0000256" key="3">
    <source>
        <dbReference type="ARBA" id="ARBA00023163"/>
    </source>
</evidence>
<dbReference type="InterPro" id="IPR050109">
    <property type="entry name" value="HTH-type_TetR-like_transc_reg"/>
</dbReference>
<dbReference type="PANTHER" id="PTHR30055:SF148">
    <property type="entry name" value="TETR-FAMILY TRANSCRIPTIONAL REGULATOR"/>
    <property type="match status" value="1"/>
</dbReference>
<proteinExistence type="predicted"/>
<dbReference type="RefSeq" id="WP_167170061.1">
    <property type="nucleotide sequence ID" value="NZ_JAAOYM010000001.1"/>
</dbReference>
<dbReference type="GO" id="GO:0003700">
    <property type="term" value="F:DNA-binding transcription factor activity"/>
    <property type="evidence" value="ECO:0007669"/>
    <property type="project" value="TreeGrafter"/>
</dbReference>
<dbReference type="InterPro" id="IPR036271">
    <property type="entry name" value="Tet_transcr_reg_TetR-rel_C_sf"/>
</dbReference>
<gene>
    <name evidence="7" type="ORF">FHU38_002330</name>
</gene>
<dbReference type="PANTHER" id="PTHR30055">
    <property type="entry name" value="HTH-TYPE TRANSCRIPTIONAL REGULATOR RUTR"/>
    <property type="match status" value="1"/>
</dbReference>
<dbReference type="Pfam" id="PF16859">
    <property type="entry name" value="TetR_C_11"/>
    <property type="match status" value="1"/>
</dbReference>
<protein>
    <submittedName>
        <fullName evidence="7">AcrR family transcriptional regulator</fullName>
    </submittedName>
</protein>
<dbReference type="InterPro" id="IPR001647">
    <property type="entry name" value="HTH_TetR"/>
</dbReference>
<evidence type="ECO:0000256" key="2">
    <source>
        <dbReference type="ARBA" id="ARBA00023125"/>
    </source>
</evidence>
<evidence type="ECO:0000313" key="7">
    <source>
        <dbReference type="EMBL" id="NIJ11986.1"/>
    </source>
</evidence>
<dbReference type="InterPro" id="IPR011075">
    <property type="entry name" value="TetR_C"/>
</dbReference>
<dbReference type="Gene3D" id="1.10.10.60">
    <property type="entry name" value="Homeodomain-like"/>
    <property type="match status" value="1"/>
</dbReference>
<sequence length="225" mass="23955">MASNPRVTAADTSNLGRPRDPGVDRRVLRAAAEVFGESGWGSFTVDAVARRAGVGKASIYLRWPNKEALLSSALAALVGRVSDIDTGSVRHDLVRLAEQMLKSYFGISGRATVRLMLEAGRIPGVSHTLERLRESQVLAARAIVRRGIARAELREDASVTLLLDAICGGCLNHVLATPDHLRDEVGARLADYAGELVDFVLGSVVSLPVSSSSTTSTPPGRRSSE</sequence>
<evidence type="ECO:0000256" key="4">
    <source>
        <dbReference type="PROSITE-ProRule" id="PRU00335"/>
    </source>
</evidence>
<reference evidence="7 8" key="1">
    <citation type="submission" date="2020-03" db="EMBL/GenBank/DDBJ databases">
        <title>Sequencing the genomes of 1000 actinobacteria strains.</title>
        <authorList>
            <person name="Klenk H.-P."/>
        </authorList>
    </citation>
    <scope>NUCLEOTIDE SEQUENCE [LARGE SCALE GENOMIC DNA]</scope>
    <source>
        <strain evidence="7 8">DSM 45685</strain>
    </source>
</reference>
<dbReference type="SUPFAM" id="SSF46689">
    <property type="entry name" value="Homeodomain-like"/>
    <property type="match status" value="1"/>
</dbReference>
<dbReference type="Gene3D" id="1.10.357.10">
    <property type="entry name" value="Tetracycline Repressor, domain 2"/>
    <property type="match status" value="1"/>
</dbReference>
<dbReference type="InterPro" id="IPR009057">
    <property type="entry name" value="Homeodomain-like_sf"/>
</dbReference>
<dbReference type="PRINTS" id="PR00455">
    <property type="entry name" value="HTHTETR"/>
</dbReference>
<dbReference type="GO" id="GO:0000976">
    <property type="term" value="F:transcription cis-regulatory region binding"/>
    <property type="evidence" value="ECO:0007669"/>
    <property type="project" value="TreeGrafter"/>
</dbReference>
<keyword evidence="2 4" id="KW-0238">DNA-binding</keyword>
<evidence type="ECO:0000259" key="6">
    <source>
        <dbReference type="PROSITE" id="PS50977"/>
    </source>
</evidence>
<name>A0A7X5UPX6_9PSEU</name>
<feature type="compositionally biased region" description="Polar residues" evidence="5">
    <location>
        <begin position="1"/>
        <end position="15"/>
    </location>
</feature>
<feature type="region of interest" description="Disordered" evidence="5">
    <location>
        <begin position="1"/>
        <end position="22"/>
    </location>
</feature>
<dbReference type="EMBL" id="JAAOYM010000001">
    <property type="protein sequence ID" value="NIJ11986.1"/>
    <property type="molecule type" value="Genomic_DNA"/>
</dbReference>
<evidence type="ECO:0000256" key="5">
    <source>
        <dbReference type="SAM" id="MobiDB-lite"/>
    </source>
</evidence>
<evidence type="ECO:0000256" key="1">
    <source>
        <dbReference type="ARBA" id="ARBA00023015"/>
    </source>
</evidence>
<keyword evidence="3" id="KW-0804">Transcription</keyword>
<accession>A0A7X5UPX6</accession>
<dbReference type="AlphaFoldDB" id="A0A7X5UPX6"/>
<keyword evidence="8" id="KW-1185">Reference proteome</keyword>
<feature type="domain" description="HTH tetR-type" evidence="6">
    <location>
        <begin position="21"/>
        <end position="81"/>
    </location>
</feature>